<evidence type="ECO:0000259" key="4">
    <source>
        <dbReference type="Pfam" id="PF07715"/>
    </source>
</evidence>
<dbReference type="Proteomes" id="UP000468443">
    <property type="component" value="Unassembled WGS sequence"/>
</dbReference>
<evidence type="ECO:0000256" key="3">
    <source>
        <dbReference type="SAM" id="SignalP"/>
    </source>
</evidence>
<dbReference type="Gene3D" id="2.170.130.10">
    <property type="entry name" value="TonB-dependent receptor, plug domain"/>
    <property type="match status" value="1"/>
</dbReference>
<evidence type="ECO:0000256" key="1">
    <source>
        <dbReference type="ARBA" id="ARBA00022729"/>
    </source>
</evidence>
<dbReference type="InterPro" id="IPR037066">
    <property type="entry name" value="Plug_dom_sf"/>
</dbReference>
<proteinExistence type="inferred from homology"/>
<feature type="signal peptide" evidence="3">
    <location>
        <begin position="1"/>
        <end position="22"/>
    </location>
</feature>
<keyword evidence="1 3" id="KW-0732">Signal</keyword>
<feature type="domain" description="TonB-dependent receptor plug" evidence="4">
    <location>
        <begin position="596"/>
        <end position="679"/>
    </location>
</feature>
<sequence length="782" mass="87353">MRFCLNCYAVFILFFSSFYFVSGQGNSNHFEEGVHHINFTDTGLNQQVLADSLWLWQERVDLQIDRPVVRPEEVLFFKANILTGPNQYRVSASEVLRLELLDGDGKLLKKQVHRITEGSSSGSLELPKKMDAGIYYLRAYTRWMLNYGLNHLPTKKILVKDRKDDFFKETNEDLVVVPEGGFLVSGLQTKVIVSSGTLNLEAIPVVNQKGEIVANINTYGRGLGAFQLTPVWGDTYAVRIADDRLVPLPEVLEKGYNMQVNNLAPEKMIVQITGSGPSGKSSLYLLGKSGGATYVDKEVAFDDDLVARIEIPKSDIPEGIFHLQLRDGSGRAWSYRPVVVEKNELQIQAEKSFDSEGTEILKIRVTDRDNEPVETTLSLSLTGEVLTNRSGGRLPFDLPARILDRSTAFVNDLKILSGEQQISTGLLKRSAVPERIKYDFQKGVDFYGQAYNLYNELLRDTDIQILIEEGDNVYVREVRTDDDGRFQLSDLDISGEATLVFRTAGEETEAKLVKVIPFEFETPPLIIPEVYKGTLIPEETLNSSTEFMGNREENEQIIALNTVTLIATRELKKSNIPDYALQATRVISQERERPVPIDQLFLNIPGVQVVGLGTPYPYLSIPRAAGLGPLLWVLDGFIMNQSTTLVDIISLVPYTDVESIEILIGAEASIYGTRSAGGVISIKTRSGSDVDYLARKDAQAVLHGYHESPSFKEISGGERSRRKGRIALTTLFWDPVLKTDKNGEVIIPLPGAEEFDLIRMEARIFTQDGKQGNIESFFTKNN</sequence>
<comment type="subcellular location">
    <subcellularLocation>
        <location evidence="2">Cell outer membrane</location>
        <topology evidence="2">Multi-pass membrane protein</topology>
    </subcellularLocation>
</comment>
<dbReference type="Pfam" id="PF07715">
    <property type="entry name" value="Plug"/>
    <property type="match status" value="1"/>
</dbReference>
<keyword evidence="2" id="KW-1134">Transmembrane beta strand</keyword>
<dbReference type="GO" id="GO:0009279">
    <property type="term" value="C:cell outer membrane"/>
    <property type="evidence" value="ECO:0007669"/>
    <property type="project" value="UniProtKB-SubCell"/>
</dbReference>
<dbReference type="AlphaFoldDB" id="A0A6P0UAG3"/>
<dbReference type="EMBL" id="JAABOP010000001">
    <property type="protein sequence ID" value="NER08919.1"/>
    <property type="molecule type" value="Genomic_DNA"/>
</dbReference>
<reference evidence="5 6" key="1">
    <citation type="submission" date="2020-01" db="EMBL/GenBank/DDBJ databases">
        <title>Muriicola jejuensis KCTC 22299.</title>
        <authorList>
            <person name="Wang G."/>
        </authorList>
    </citation>
    <scope>NUCLEOTIDE SEQUENCE [LARGE SCALE GENOMIC DNA]</scope>
    <source>
        <strain evidence="5 6">KCTC 22299</strain>
    </source>
</reference>
<dbReference type="PANTHER" id="PTHR30069:SF29">
    <property type="entry name" value="HEMOGLOBIN AND HEMOGLOBIN-HAPTOGLOBIN-BINDING PROTEIN 1-RELATED"/>
    <property type="match status" value="1"/>
</dbReference>
<feature type="chain" id="PRO_5026997093" evidence="3">
    <location>
        <begin position="23"/>
        <end position="782"/>
    </location>
</feature>
<dbReference type="GO" id="GO:0044718">
    <property type="term" value="P:siderophore transmembrane transport"/>
    <property type="evidence" value="ECO:0007669"/>
    <property type="project" value="TreeGrafter"/>
</dbReference>
<keyword evidence="2" id="KW-0812">Transmembrane</keyword>
<keyword evidence="2" id="KW-0472">Membrane</keyword>
<evidence type="ECO:0000313" key="6">
    <source>
        <dbReference type="Proteomes" id="UP000468443"/>
    </source>
</evidence>
<organism evidence="5 6">
    <name type="scientific">Muriicola jejuensis</name>
    <dbReference type="NCBI Taxonomy" id="504488"/>
    <lineage>
        <taxon>Bacteria</taxon>
        <taxon>Pseudomonadati</taxon>
        <taxon>Bacteroidota</taxon>
        <taxon>Flavobacteriia</taxon>
        <taxon>Flavobacteriales</taxon>
        <taxon>Flavobacteriaceae</taxon>
        <taxon>Muriicola</taxon>
    </lineage>
</organism>
<dbReference type="InterPro" id="IPR039426">
    <property type="entry name" value="TonB-dep_rcpt-like"/>
</dbReference>
<dbReference type="RefSeq" id="WP_163691009.1">
    <property type="nucleotide sequence ID" value="NZ_FXTW01000001.1"/>
</dbReference>
<evidence type="ECO:0000313" key="5">
    <source>
        <dbReference type="EMBL" id="NER08919.1"/>
    </source>
</evidence>
<accession>A0A6P0UAG3</accession>
<gene>
    <name evidence="5" type="ORF">GWK09_00170</name>
</gene>
<comment type="similarity">
    <text evidence="2">Belongs to the TonB-dependent receptor family.</text>
</comment>
<dbReference type="InterPro" id="IPR012910">
    <property type="entry name" value="Plug_dom"/>
</dbReference>
<dbReference type="SUPFAM" id="SSF56935">
    <property type="entry name" value="Porins"/>
    <property type="match status" value="1"/>
</dbReference>
<keyword evidence="6" id="KW-1185">Reference proteome</keyword>
<name>A0A6P0UAG3_9FLAO</name>
<protein>
    <submittedName>
        <fullName evidence="5">TonB-dependent receptor plug domain-containing protein</fullName>
    </submittedName>
</protein>
<dbReference type="PANTHER" id="PTHR30069">
    <property type="entry name" value="TONB-DEPENDENT OUTER MEMBRANE RECEPTOR"/>
    <property type="match status" value="1"/>
</dbReference>
<comment type="caution">
    <text evidence="5">The sequence shown here is derived from an EMBL/GenBank/DDBJ whole genome shotgun (WGS) entry which is preliminary data.</text>
</comment>
<keyword evidence="5" id="KW-0675">Receptor</keyword>
<keyword evidence="2" id="KW-0998">Cell outer membrane</keyword>
<dbReference type="PROSITE" id="PS52016">
    <property type="entry name" value="TONB_DEPENDENT_REC_3"/>
    <property type="match status" value="1"/>
</dbReference>
<dbReference type="Gene3D" id="2.60.40.1930">
    <property type="match status" value="1"/>
</dbReference>
<keyword evidence="2" id="KW-0813">Transport</keyword>
<evidence type="ECO:0000256" key="2">
    <source>
        <dbReference type="PROSITE-ProRule" id="PRU01360"/>
    </source>
</evidence>
<dbReference type="GO" id="GO:0015344">
    <property type="term" value="F:siderophore uptake transmembrane transporter activity"/>
    <property type="evidence" value="ECO:0007669"/>
    <property type="project" value="TreeGrafter"/>
</dbReference>